<dbReference type="PANTHER" id="PTHR34703:SF1">
    <property type="entry name" value="ANTIPORTER SUBUNIT MNHG2-RELATED"/>
    <property type="match status" value="1"/>
</dbReference>
<keyword evidence="4" id="KW-1185">Reference proteome</keyword>
<dbReference type="EMBL" id="CP012365">
    <property type="protein sequence ID" value="AKX60523.1"/>
    <property type="molecule type" value="Genomic_DNA"/>
</dbReference>
<dbReference type="GeneID" id="93983409"/>
<organism evidence="2 4">
    <name type="scientific">Thiopseudomonas alkaliphila</name>
    <dbReference type="NCBI Taxonomy" id="1697053"/>
    <lineage>
        <taxon>Bacteria</taxon>
        <taxon>Pseudomonadati</taxon>
        <taxon>Pseudomonadota</taxon>
        <taxon>Gammaproteobacteria</taxon>
        <taxon>Pseudomonadales</taxon>
        <taxon>Pseudomonadaceae</taxon>
        <taxon>Thiopseudomonas</taxon>
    </lineage>
</organism>
<dbReference type="NCBIfam" id="TIGR01300">
    <property type="entry name" value="CPA3_mnhG_phaG"/>
    <property type="match status" value="1"/>
</dbReference>
<dbReference type="InterPro" id="IPR005133">
    <property type="entry name" value="PhaG_MnhG_YufB"/>
</dbReference>
<dbReference type="Proteomes" id="UP000063953">
    <property type="component" value="Chromosome"/>
</dbReference>
<evidence type="ECO:0000313" key="3">
    <source>
        <dbReference type="EMBL" id="MDM1696644.1"/>
    </source>
</evidence>
<keyword evidence="1" id="KW-1133">Transmembrane helix</keyword>
<feature type="transmembrane region" description="Helical" evidence="1">
    <location>
        <begin position="73"/>
        <end position="95"/>
    </location>
</feature>
<accession>A0A0K1XH64</accession>
<dbReference type="NCBIfam" id="NF009316">
    <property type="entry name" value="PRK12674.1-5"/>
    <property type="match status" value="1"/>
</dbReference>
<dbReference type="AlphaFoldDB" id="A0A0K1XH64"/>
<dbReference type="OrthoDB" id="9813804at2"/>
<reference evidence="3" key="2">
    <citation type="submission" date="2020-06" db="EMBL/GenBank/DDBJ databases">
        <authorList>
            <person name="Dong N."/>
        </authorList>
    </citation>
    <scope>NUCLEOTIDE SEQUENCE</scope>
    <source>
        <strain evidence="3">DF46-2-2</strain>
    </source>
</reference>
<keyword evidence="1" id="KW-0812">Transmembrane</keyword>
<dbReference type="RefSeq" id="WP_053101878.1">
    <property type="nucleotide sequence ID" value="NZ_CP012358.1"/>
</dbReference>
<protein>
    <submittedName>
        <fullName evidence="2">Cation:proton antiporter</fullName>
    </submittedName>
    <submittedName>
        <fullName evidence="3">Na+/H+ antiporter subunit G</fullName>
    </submittedName>
</protein>
<reference evidence="2 4" key="1">
    <citation type="journal article" date="2015" name="Genome Announc.">
        <title>Genome Sequences of Oblitimonas alkaliphila gen. nov. sp. nov. (Proposed), a Novel Bacterium of the Pseudomonadaceae Family.</title>
        <authorList>
            <person name="Lauer A.C."/>
            <person name="Nicholson A.C."/>
            <person name="Humrighouse B.W."/>
            <person name="Emery B."/>
            <person name="Drobish A."/>
            <person name="Juieng P."/>
            <person name="Loparev V."/>
            <person name="McQuiston J.R."/>
        </authorList>
    </citation>
    <scope>NUCLEOTIDE SEQUENCE [LARGE SCALE GENOMIC DNA]</scope>
    <source>
        <strain evidence="2 4">E5571</strain>
    </source>
</reference>
<reference evidence="3" key="3">
    <citation type="journal article" date="2022" name="Sci. Total Environ.">
        <title>Prevalence, transmission, and molecular epidemiology of tet(X)-positive bacteria among humans, animals, and environmental niches in China: An epidemiological, and genomic-based study.</title>
        <authorList>
            <person name="Dong N."/>
            <person name="Zeng Y."/>
            <person name="Cai C."/>
            <person name="Sun C."/>
            <person name="Lu J."/>
            <person name="Liu C."/>
            <person name="Zhou H."/>
            <person name="Sun Q."/>
            <person name="Shu L."/>
            <person name="Wang H."/>
            <person name="Wang Y."/>
            <person name="Wang S."/>
            <person name="Wu C."/>
            <person name="Chan E.W."/>
            <person name="Chen G."/>
            <person name="Shen Z."/>
            <person name="Chen S."/>
            <person name="Zhang R."/>
        </authorList>
    </citation>
    <scope>NUCLEOTIDE SEQUENCE</scope>
    <source>
        <strain evidence="3">DF46-2-2</strain>
    </source>
</reference>
<keyword evidence="1" id="KW-0472">Membrane</keyword>
<name>A0A0K1XH64_9GAMM</name>
<evidence type="ECO:0000313" key="2">
    <source>
        <dbReference type="EMBL" id="AKX60523.1"/>
    </source>
</evidence>
<dbReference type="EMBL" id="JACANB010000004">
    <property type="protein sequence ID" value="MDM1696644.1"/>
    <property type="molecule type" value="Genomic_DNA"/>
</dbReference>
<dbReference type="STRING" id="1697053.AKN87_03920"/>
<dbReference type="GO" id="GO:0015385">
    <property type="term" value="F:sodium:proton antiporter activity"/>
    <property type="evidence" value="ECO:0007669"/>
    <property type="project" value="TreeGrafter"/>
</dbReference>
<dbReference type="KEGG" id="pbb:AKN87_03920"/>
<gene>
    <name evidence="2" type="ORF">AKN88_01945</name>
    <name evidence="3" type="ORF">HX099_08235</name>
</gene>
<feature type="transmembrane region" description="Helical" evidence="1">
    <location>
        <begin position="6"/>
        <end position="28"/>
    </location>
</feature>
<dbReference type="PATRIC" id="fig|1697052.3.peg.716"/>
<sequence>MDFYLELLVAALLLSGSLIALIGSLGLFRLPDFHMRLHGPAKATTLGVGCVLLASMLYFNAQEDSVGLQIHELLITLFLMISAPVSAYMLAKAAVQQRVKTFKKDSQ</sequence>
<evidence type="ECO:0000256" key="1">
    <source>
        <dbReference type="SAM" id="Phobius"/>
    </source>
</evidence>
<dbReference type="Proteomes" id="UP001173465">
    <property type="component" value="Unassembled WGS sequence"/>
</dbReference>
<dbReference type="Pfam" id="PF03334">
    <property type="entry name" value="PhaG_MnhG_YufB"/>
    <property type="match status" value="1"/>
</dbReference>
<evidence type="ECO:0000313" key="4">
    <source>
        <dbReference type="Proteomes" id="UP000063953"/>
    </source>
</evidence>
<dbReference type="PANTHER" id="PTHR34703">
    <property type="entry name" value="ANTIPORTER SUBUNIT MNHG2-RELATED"/>
    <property type="match status" value="1"/>
</dbReference>
<proteinExistence type="predicted"/>
<feature type="transmembrane region" description="Helical" evidence="1">
    <location>
        <begin position="40"/>
        <end position="61"/>
    </location>
</feature>